<evidence type="ECO:0000256" key="13">
    <source>
        <dbReference type="ARBA" id="ARBA00055664"/>
    </source>
</evidence>
<comment type="similarity">
    <text evidence="3 18">Belongs to the aldehyde dehydrogenase family.</text>
</comment>
<dbReference type="Proteomes" id="UP001153076">
    <property type="component" value="Unassembled WGS sequence"/>
</dbReference>
<comment type="catalytic activity">
    <reaction evidence="12">
        <text>all-trans-13,14-dihydroretinal + NAD(+) + H2O = all-trans-13,14-dihydroretinoate + NADH + 2 H(+)</text>
        <dbReference type="Rhea" id="RHEA:75119"/>
        <dbReference type="ChEBI" id="CHEBI:15377"/>
        <dbReference type="ChEBI" id="CHEBI:15378"/>
        <dbReference type="ChEBI" id="CHEBI:57540"/>
        <dbReference type="ChEBI" id="CHEBI:57945"/>
        <dbReference type="ChEBI" id="CHEBI:194182"/>
        <dbReference type="ChEBI" id="CHEBI:194183"/>
    </reaction>
    <physiologicalReaction direction="left-to-right" evidence="12">
        <dbReference type="Rhea" id="RHEA:75120"/>
    </physiologicalReaction>
</comment>
<dbReference type="InterPro" id="IPR015590">
    <property type="entry name" value="Aldehyde_DH_dom"/>
</dbReference>
<evidence type="ECO:0000256" key="18">
    <source>
        <dbReference type="RuleBase" id="RU003345"/>
    </source>
</evidence>
<evidence type="ECO:0000256" key="16">
    <source>
        <dbReference type="ARBA" id="ARBA00079201"/>
    </source>
</evidence>
<gene>
    <name evidence="20" type="ORF">Cgig2_018284</name>
</gene>
<comment type="subcellular location">
    <subcellularLocation>
        <location evidence="1">Cytoplasm</location>
    </subcellularLocation>
</comment>
<dbReference type="PROSITE" id="PS00687">
    <property type="entry name" value="ALDEHYDE_DEHYDR_GLU"/>
    <property type="match status" value="2"/>
</dbReference>
<dbReference type="OrthoDB" id="310895at2759"/>
<evidence type="ECO:0000256" key="15">
    <source>
        <dbReference type="ARBA" id="ARBA00075938"/>
    </source>
</evidence>
<keyword evidence="6 18" id="KW-0560">Oxidoreductase</keyword>
<evidence type="ECO:0000313" key="20">
    <source>
        <dbReference type="EMBL" id="KAJ8451650.1"/>
    </source>
</evidence>
<keyword evidence="21" id="KW-1185">Reference proteome</keyword>
<keyword evidence="7" id="KW-0520">NAD</keyword>
<evidence type="ECO:0000256" key="5">
    <source>
        <dbReference type="ARBA" id="ARBA00022490"/>
    </source>
</evidence>
<keyword evidence="5" id="KW-0963">Cytoplasm</keyword>
<evidence type="ECO:0000256" key="8">
    <source>
        <dbReference type="ARBA" id="ARBA00023098"/>
    </source>
</evidence>
<comment type="catalytic activity">
    <reaction evidence="10">
        <text>all-trans-retinal + NAD(+) + H2O = all-trans-retinoate + NADH + 2 H(+)</text>
        <dbReference type="Rhea" id="RHEA:42080"/>
        <dbReference type="ChEBI" id="CHEBI:15377"/>
        <dbReference type="ChEBI" id="CHEBI:15378"/>
        <dbReference type="ChEBI" id="CHEBI:17898"/>
        <dbReference type="ChEBI" id="CHEBI:35291"/>
        <dbReference type="ChEBI" id="CHEBI:57540"/>
        <dbReference type="ChEBI" id="CHEBI:57945"/>
        <dbReference type="EC" id="1.2.1.36"/>
    </reaction>
    <physiologicalReaction direction="left-to-right" evidence="10">
        <dbReference type="Rhea" id="RHEA:42081"/>
    </physiologicalReaction>
</comment>
<evidence type="ECO:0000256" key="1">
    <source>
        <dbReference type="ARBA" id="ARBA00004496"/>
    </source>
</evidence>
<dbReference type="Gene3D" id="3.40.309.10">
    <property type="entry name" value="Aldehyde Dehydrogenase, Chain A, domain 2"/>
    <property type="match status" value="2"/>
</dbReference>
<evidence type="ECO:0000256" key="17">
    <source>
        <dbReference type="PROSITE-ProRule" id="PRU10007"/>
    </source>
</evidence>
<accession>A0A9Q1QTE7</accession>
<dbReference type="InterPro" id="IPR016163">
    <property type="entry name" value="Ald_DH_C"/>
</dbReference>
<dbReference type="GO" id="GO:0001758">
    <property type="term" value="F:retinal dehydrogenase (NAD+) activity"/>
    <property type="evidence" value="ECO:0007669"/>
    <property type="project" value="UniProtKB-EC"/>
</dbReference>
<dbReference type="InterPro" id="IPR016160">
    <property type="entry name" value="Ald_DH_CS_CYS"/>
</dbReference>
<feature type="active site" evidence="17">
    <location>
        <position position="190"/>
    </location>
</feature>
<evidence type="ECO:0000313" key="21">
    <source>
        <dbReference type="Proteomes" id="UP001153076"/>
    </source>
</evidence>
<feature type="domain" description="Aldehyde dehydrogenase" evidence="19">
    <location>
        <begin position="501"/>
        <end position="771"/>
    </location>
</feature>
<dbReference type="FunFam" id="3.40.605.10:FF:000011">
    <property type="entry name" value="ALD5p Mitochondrial aldehyde dehydrogenase"/>
    <property type="match status" value="1"/>
</dbReference>
<proteinExistence type="inferred from homology"/>
<dbReference type="InterPro" id="IPR029510">
    <property type="entry name" value="Ald_DH_CS_GLU"/>
</dbReference>
<comment type="caution">
    <text evidence="20">The sequence shown here is derived from an EMBL/GenBank/DDBJ whole genome shotgun (WGS) entry which is preliminary data.</text>
</comment>
<dbReference type="EMBL" id="JAKOGI010000008">
    <property type="protein sequence ID" value="KAJ8451650.1"/>
    <property type="molecule type" value="Genomic_DNA"/>
</dbReference>
<feature type="domain" description="Aldehyde dehydrogenase" evidence="19">
    <location>
        <begin position="783"/>
        <end position="989"/>
    </location>
</feature>
<protein>
    <recommendedName>
        <fullName evidence="14">Retinaldehyde dehydrogenase 3</fullName>
        <ecNumber evidence="9">1.2.1.36</ecNumber>
    </recommendedName>
    <alternativeName>
        <fullName evidence="16">Aldehyde dehydrogenase 6</fullName>
    </alternativeName>
    <alternativeName>
        <fullName evidence="15">Aldehyde dehydrogenase family 1 member A3</fullName>
    </alternativeName>
</protein>
<comment type="pathway">
    <text evidence="2">Cofactor metabolism; retinol metabolism.</text>
</comment>
<dbReference type="InterPro" id="IPR016161">
    <property type="entry name" value="Ald_DH/histidinol_DH"/>
</dbReference>
<dbReference type="FunFam" id="3.40.605.10:FF:000026">
    <property type="entry name" value="Aldehyde dehydrogenase, putative"/>
    <property type="match status" value="2"/>
</dbReference>
<dbReference type="EC" id="1.2.1.36" evidence="9"/>
<evidence type="ECO:0000256" key="7">
    <source>
        <dbReference type="ARBA" id="ARBA00023027"/>
    </source>
</evidence>
<evidence type="ECO:0000256" key="12">
    <source>
        <dbReference type="ARBA" id="ARBA00052084"/>
    </source>
</evidence>
<dbReference type="PROSITE" id="PS00070">
    <property type="entry name" value="ALDEHYDE_DEHYDR_CYS"/>
    <property type="match status" value="1"/>
</dbReference>
<dbReference type="SUPFAM" id="SSF53720">
    <property type="entry name" value="ALDH-like"/>
    <property type="match status" value="2"/>
</dbReference>
<dbReference type="PANTHER" id="PTHR11699">
    <property type="entry name" value="ALDEHYDE DEHYDROGENASE-RELATED"/>
    <property type="match status" value="1"/>
</dbReference>
<organism evidence="20 21">
    <name type="scientific">Carnegiea gigantea</name>
    <dbReference type="NCBI Taxonomy" id="171969"/>
    <lineage>
        <taxon>Eukaryota</taxon>
        <taxon>Viridiplantae</taxon>
        <taxon>Streptophyta</taxon>
        <taxon>Embryophyta</taxon>
        <taxon>Tracheophyta</taxon>
        <taxon>Spermatophyta</taxon>
        <taxon>Magnoliopsida</taxon>
        <taxon>eudicotyledons</taxon>
        <taxon>Gunneridae</taxon>
        <taxon>Pentapetalae</taxon>
        <taxon>Caryophyllales</taxon>
        <taxon>Cactineae</taxon>
        <taxon>Cactaceae</taxon>
        <taxon>Cactoideae</taxon>
        <taxon>Echinocereeae</taxon>
        <taxon>Carnegiea</taxon>
    </lineage>
</organism>
<evidence type="ECO:0000256" key="3">
    <source>
        <dbReference type="ARBA" id="ARBA00009986"/>
    </source>
</evidence>
<evidence type="ECO:0000256" key="14">
    <source>
        <dbReference type="ARBA" id="ARBA00071373"/>
    </source>
</evidence>
<comment type="function">
    <text evidence="13">Catalyzes the NAD-dependent oxidation of aldehyde substrates, such as all-trans-retinal and all-trans-13,14-dihydroretinal, to their corresponding carboxylic acids, all-trans-retinoate and all-trans-13,14-dihydroretinoate, respectively. High specificity for all-trans-retinal as substrate, can also accept acetaldehyde as substrate in vitro but with lower affinity. Required for the biosynthesis of normal levels of retinoate in the embryonic ocular and nasal regions; a critical lipid in the embryonic development of the eye and the nasal region.</text>
</comment>
<dbReference type="FunFam" id="3.40.605.10:FF:000054">
    <property type="entry name" value="Aldehyde dehydrogenase family 1 member A3"/>
    <property type="match status" value="1"/>
</dbReference>
<dbReference type="Gene3D" id="3.40.605.10">
    <property type="entry name" value="Aldehyde Dehydrogenase, Chain A, domain 1"/>
    <property type="match status" value="2"/>
</dbReference>
<evidence type="ECO:0000256" key="9">
    <source>
        <dbReference type="ARBA" id="ARBA00039134"/>
    </source>
</evidence>
<feature type="domain" description="Aldehyde dehydrogenase" evidence="19">
    <location>
        <begin position="1"/>
        <end position="413"/>
    </location>
</feature>
<reference evidence="20" key="1">
    <citation type="submission" date="2022-04" db="EMBL/GenBank/DDBJ databases">
        <title>Carnegiea gigantea Genome sequencing and assembly v2.</title>
        <authorList>
            <person name="Copetti D."/>
            <person name="Sanderson M.J."/>
            <person name="Burquez A."/>
            <person name="Wojciechowski M.F."/>
        </authorList>
    </citation>
    <scope>NUCLEOTIDE SEQUENCE</scope>
    <source>
        <strain evidence="20">SGP5-SGP5p</strain>
        <tissue evidence="20">Aerial part</tissue>
    </source>
</reference>
<comment type="catalytic activity">
    <reaction evidence="11">
        <text>retinal + NAD(+) + H2O = retinoate + NADH + 2 H(+)</text>
        <dbReference type="Rhea" id="RHEA:16177"/>
        <dbReference type="ChEBI" id="CHEBI:15035"/>
        <dbReference type="ChEBI" id="CHEBI:15036"/>
        <dbReference type="ChEBI" id="CHEBI:15377"/>
        <dbReference type="ChEBI" id="CHEBI:15378"/>
        <dbReference type="ChEBI" id="CHEBI:57540"/>
        <dbReference type="ChEBI" id="CHEBI:57945"/>
        <dbReference type="EC" id="1.2.1.36"/>
    </reaction>
    <physiologicalReaction direction="left-to-right" evidence="11">
        <dbReference type="Rhea" id="RHEA:16178"/>
    </physiologicalReaction>
</comment>
<dbReference type="GO" id="GO:0005739">
    <property type="term" value="C:mitochondrion"/>
    <property type="evidence" value="ECO:0007669"/>
    <property type="project" value="UniProtKB-ARBA"/>
</dbReference>
<comment type="subunit">
    <text evidence="4">Homotetramer.</text>
</comment>
<evidence type="ECO:0000256" key="2">
    <source>
        <dbReference type="ARBA" id="ARBA00004891"/>
    </source>
</evidence>
<feature type="active site" evidence="17">
    <location>
        <position position="740"/>
    </location>
</feature>
<name>A0A9Q1QTE7_9CARY</name>
<dbReference type="CDD" id="cd07142">
    <property type="entry name" value="ALDH_F2BC"/>
    <property type="match status" value="1"/>
</dbReference>
<dbReference type="Pfam" id="PF00171">
    <property type="entry name" value="Aldedh"/>
    <property type="match status" value="3"/>
</dbReference>
<evidence type="ECO:0000256" key="6">
    <source>
        <dbReference type="ARBA" id="ARBA00023002"/>
    </source>
</evidence>
<evidence type="ECO:0000256" key="11">
    <source>
        <dbReference type="ARBA" id="ARBA00051881"/>
    </source>
</evidence>
<evidence type="ECO:0000256" key="4">
    <source>
        <dbReference type="ARBA" id="ARBA00011881"/>
    </source>
</evidence>
<dbReference type="GO" id="GO:0002138">
    <property type="term" value="P:retinoic acid biosynthetic process"/>
    <property type="evidence" value="ECO:0007669"/>
    <property type="project" value="UniProtKB-ARBA"/>
</dbReference>
<evidence type="ECO:0000256" key="10">
    <source>
        <dbReference type="ARBA" id="ARBA00051505"/>
    </source>
</evidence>
<sequence length="999" mass="109310">MSAYERSKILLRFADLLEQHTEEIAALETWDNGKPYEQASKIELPMCVRLMRYYAGWADKIHGLTVPADGPHHVQTLHEPIGVAGQIIPWNFPILMFVWKVGPALACGNTIVMKTAEQTPLTAIYAANLLHEAGLPDGVLNIISGYGPTAGAALASHMDVDKLAFTGSTATGKIVLEMAAKSNLKPVTLELGGKSPFIVCKDADIDKAVELAHFALFFNQGQCCCAGSRTYVHESIYDEFVEKAKARATHRVVGDPFRKDIEQGPQIDSEQFEKVMRYIRSGIENGAKLETGGDRFGSKGYYIQPTVFSNVNENMLIGQEEIFGPVQSILKFKEIEEVVRRANATQYGLAAGVFTQDIDTANTISRALRVGTVWVNCFDIFDAAIPFGGYKMSGQGREKGIYSLLNYLQVKAVVTPLKNPAWFGNRGIELDIEGWAAMANTKVLSTLSRALASSIRAISHGRNSHWVRRHSTATAVAASIEEPITPPVKVKYTQLLIDGRFVDSASGKKFKTYDPRTGDVITEVAEGDAEDINRAVSAARKAFDEGPWPRMTAYERSKILLRFADLLEQHTEELAALESWDNGKPYEQAAKIELGFSTRLARYYAGWADKIHGLTVPADGAHHVQTLHEPIGVAGQIIPWNCPILMFVWKVGPALACGNTIVVKTAEQTPLTAFSVAKLLHEAGLPDGVVNVVSGYGPTAGAALASHMNVDKLAFTGSTGTGKLILEMAAKSNLKPVTLELGGKSPFIVCKDADIDDAVEQAHFALFYNQSSSSNPCDLMMVDAIRCYETSTSLSQGQACCAGSRTYVHESVYDEFVEKAKARAIKRVVGDPFRKDVEQGPQVDSEQFEKVMRYIRSGVESGARLETGGERLGSKGYYIRPTVFSDVKEDMLIAQDEIFGPVQTIFKFKDLEEVARKANASKYGLAAAVFTKDIDTANTLSRALRVGTVWVNCYHIVDAAIPFGGYKMSGHGREKGIYSLNNYLQVKAVVTPLKNPAWL</sequence>
<keyword evidence="8" id="KW-0443">Lipid metabolism</keyword>
<dbReference type="InterPro" id="IPR016162">
    <property type="entry name" value="Ald_DH_N"/>
</dbReference>
<evidence type="ECO:0000259" key="19">
    <source>
        <dbReference type="Pfam" id="PF00171"/>
    </source>
</evidence>
<dbReference type="AlphaFoldDB" id="A0A9Q1QTE7"/>
<dbReference type="FunFam" id="3.40.309.10:FF:000001">
    <property type="entry name" value="Mitochondrial aldehyde dehydrogenase 2"/>
    <property type="match status" value="2"/>
</dbReference>